<reference evidence="1" key="1">
    <citation type="submission" date="2018-06" db="EMBL/GenBank/DDBJ databases">
        <title>WGS assembly of Brassica rapa FPsc.</title>
        <authorList>
            <person name="Bowman J."/>
            <person name="Kohchi T."/>
            <person name="Yamato K."/>
            <person name="Jenkins J."/>
            <person name="Shu S."/>
            <person name="Ishizaki K."/>
            <person name="Yamaoka S."/>
            <person name="Nishihama R."/>
            <person name="Nakamura Y."/>
            <person name="Berger F."/>
            <person name="Adam C."/>
            <person name="Aki S."/>
            <person name="Althoff F."/>
            <person name="Araki T."/>
            <person name="Arteaga-Vazquez M."/>
            <person name="Balasubrmanian S."/>
            <person name="Bauer D."/>
            <person name="Boehm C."/>
            <person name="Briginshaw L."/>
            <person name="Caballero-Perez J."/>
            <person name="Catarino B."/>
            <person name="Chen F."/>
            <person name="Chiyoda S."/>
            <person name="Chovatia M."/>
            <person name="Davies K."/>
            <person name="Delmans M."/>
            <person name="Demura T."/>
            <person name="Dierschke T."/>
            <person name="Dolan L."/>
            <person name="Dorantes-Acosta A."/>
            <person name="Eklund D."/>
            <person name="Florent S."/>
            <person name="Flores-Sandoval E."/>
            <person name="Fujiyama A."/>
            <person name="Fukuzawa H."/>
            <person name="Galik B."/>
            <person name="Grimanelli D."/>
            <person name="Grimwood J."/>
            <person name="Grossniklaus U."/>
            <person name="Hamada T."/>
            <person name="Haseloff J."/>
            <person name="Hetherington A."/>
            <person name="Higo A."/>
            <person name="Hirakawa Y."/>
            <person name="Hundley H."/>
            <person name="Ikeda Y."/>
            <person name="Inoue K."/>
            <person name="Inoue S."/>
            <person name="Ishida S."/>
            <person name="Jia Q."/>
            <person name="Kakita M."/>
            <person name="Kanazawa T."/>
            <person name="Kawai Y."/>
            <person name="Kawashima T."/>
            <person name="Kennedy M."/>
            <person name="Kinose K."/>
            <person name="Kinoshita T."/>
            <person name="Kohara Y."/>
            <person name="Koide E."/>
            <person name="Komatsu K."/>
            <person name="Kopischke S."/>
            <person name="Kubo M."/>
            <person name="Kyozuka J."/>
            <person name="Lagercrantz U."/>
            <person name="Lin S."/>
            <person name="Lindquist E."/>
            <person name="Lipzen A."/>
            <person name="Lu C."/>
            <person name="Luna E."/>
            <person name="Martienssen R."/>
            <person name="Minamino N."/>
            <person name="Mizutani M."/>
            <person name="Mizutani M."/>
            <person name="Mochizuki N."/>
            <person name="Monte I."/>
            <person name="Mosher R."/>
            <person name="Nagasaki H."/>
            <person name="Nakagami H."/>
            <person name="Naramoto S."/>
            <person name="Nishitani K."/>
            <person name="Ohtani M."/>
            <person name="Okamoto T."/>
            <person name="Okumura M."/>
            <person name="Phillips J."/>
            <person name="Pollak B."/>
            <person name="Reinders A."/>
            <person name="Roevekamp M."/>
            <person name="Sano R."/>
            <person name="Sawa S."/>
            <person name="Schmid M."/>
            <person name="Shirakawa M."/>
            <person name="Solano R."/>
            <person name="Spunde A."/>
            <person name="Suetsugu N."/>
            <person name="Sugano S."/>
            <person name="Sugiyama A."/>
            <person name="Sun R."/>
            <person name="Suzuki Y."/>
            <person name="Takenaka M."/>
            <person name="Takezawa D."/>
            <person name="Tomogane H."/>
            <person name="Tsuzuki M."/>
            <person name="Ueda T."/>
            <person name="Umeda M."/>
            <person name="Ward J."/>
            <person name="Watanabe Y."/>
            <person name="Yazaki K."/>
            <person name="Yokoyama R."/>
            <person name="Yoshitake Y."/>
            <person name="Yotsui I."/>
            <person name="Zachgo S."/>
            <person name="Schmutz J."/>
        </authorList>
    </citation>
    <scope>NUCLEOTIDE SEQUENCE [LARGE SCALE GENOMIC DNA]</scope>
</reference>
<proteinExistence type="predicted"/>
<organism evidence="1">
    <name type="scientific">Brassica campestris</name>
    <name type="common">Field mustard</name>
    <dbReference type="NCBI Taxonomy" id="3711"/>
    <lineage>
        <taxon>Eukaryota</taxon>
        <taxon>Viridiplantae</taxon>
        <taxon>Streptophyta</taxon>
        <taxon>Embryophyta</taxon>
        <taxon>Tracheophyta</taxon>
        <taxon>Spermatophyta</taxon>
        <taxon>Magnoliopsida</taxon>
        <taxon>eudicotyledons</taxon>
        <taxon>Gunneridae</taxon>
        <taxon>Pentapetalae</taxon>
        <taxon>rosids</taxon>
        <taxon>malvids</taxon>
        <taxon>Brassicales</taxon>
        <taxon>Brassicaceae</taxon>
        <taxon>Brassiceae</taxon>
        <taxon>Brassica</taxon>
    </lineage>
</organism>
<evidence type="ECO:0000313" key="1">
    <source>
        <dbReference type="EMBL" id="RIA04582.1"/>
    </source>
</evidence>
<dbReference type="AlphaFoldDB" id="A0A397KW46"/>
<accession>A0A397KW46</accession>
<sequence length="136" mass="15667">MSKVAKNNEDKVKVELLGFGEHVGDGSITLSSFLGPLMRENVPVLLGDWRHLDEQTKDTMWEEIHARFKLTEQWQKEVVLKQMGCIWRSSMSRSVSNVRAVRSMEQIISLKPSNVQSASAWMNWMKMNKGKEFKVV</sequence>
<protein>
    <submittedName>
        <fullName evidence="1">Uncharacterized protein</fullName>
    </submittedName>
</protein>
<gene>
    <name evidence="1" type="ORF">BRARA_K01172</name>
</gene>
<name>A0A397KW46_BRACM</name>
<dbReference type="Proteomes" id="UP000264353">
    <property type="component" value="Unassembled WGS sequence"/>
</dbReference>
<dbReference type="EMBL" id="KZ866675">
    <property type="protein sequence ID" value="RIA04582.1"/>
    <property type="molecule type" value="Genomic_DNA"/>
</dbReference>